<sequence>MSWTSSGHDANWFEQFVAYESGAGVSSYSGGGNDDACVELARLSDRFGVRDSKKPEGGHLELGRDAFVRLLDGVKRDR</sequence>
<dbReference type="RefSeq" id="WP_358353064.1">
    <property type="nucleotide sequence ID" value="NZ_JBEZFP010000026.1"/>
</dbReference>
<comment type="caution">
    <text evidence="2">The sequence shown here is derived from an EMBL/GenBank/DDBJ whole genome shotgun (WGS) entry which is preliminary data.</text>
</comment>
<evidence type="ECO:0000313" key="3">
    <source>
        <dbReference type="Proteomes" id="UP001551482"/>
    </source>
</evidence>
<dbReference type="Pfam" id="PF04149">
    <property type="entry name" value="DUF397"/>
    <property type="match status" value="1"/>
</dbReference>
<evidence type="ECO:0000259" key="1">
    <source>
        <dbReference type="Pfam" id="PF04149"/>
    </source>
</evidence>
<accession>A0ABV3DG82</accession>
<evidence type="ECO:0000313" key="2">
    <source>
        <dbReference type="EMBL" id="MEU8134427.1"/>
    </source>
</evidence>
<dbReference type="InterPro" id="IPR007278">
    <property type="entry name" value="DUF397"/>
</dbReference>
<dbReference type="EMBL" id="JBEZFP010000026">
    <property type="protein sequence ID" value="MEU8134427.1"/>
    <property type="molecule type" value="Genomic_DNA"/>
</dbReference>
<organism evidence="2 3">
    <name type="scientific">Streptodolium elevatio</name>
    <dbReference type="NCBI Taxonomy" id="3157996"/>
    <lineage>
        <taxon>Bacteria</taxon>
        <taxon>Bacillati</taxon>
        <taxon>Actinomycetota</taxon>
        <taxon>Actinomycetes</taxon>
        <taxon>Kitasatosporales</taxon>
        <taxon>Streptomycetaceae</taxon>
        <taxon>Streptodolium</taxon>
    </lineage>
</organism>
<feature type="domain" description="DUF397" evidence="1">
    <location>
        <begin position="26"/>
        <end position="75"/>
    </location>
</feature>
<gene>
    <name evidence="2" type="ORF">AB0C36_13045</name>
</gene>
<proteinExistence type="predicted"/>
<name>A0ABV3DG82_9ACTN</name>
<protein>
    <submittedName>
        <fullName evidence="2">DUF397 domain-containing protein</fullName>
    </submittedName>
</protein>
<keyword evidence="3" id="KW-1185">Reference proteome</keyword>
<reference evidence="2 3" key="1">
    <citation type="submission" date="2024-06" db="EMBL/GenBank/DDBJ databases">
        <title>The Natural Products Discovery Center: Release of the First 8490 Sequenced Strains for Exploring Actinobacteria Biosynthetic Diversity.</title>
        <authorList>
            <person name="Kalkreuter E."/>
            <person name="Kautsar S.A."/>
            <person name="Yang D."/>
            <person name="Bader C.D."/>
            <person name="Teijaro C.N."/>
            <person name="Fluegel L."/>
            <person name="Davis C.M."/>
            <person name="Simpson J.R."/>
            <person name="Lauterbach L."/>
            <person name="Steele A.D."/>
            <person name="Gui C."/>
            <person name="Meng S."/>
            <person name="Li G."/>
            <person name="Viehrig K."/>
            <person name="Ye F."/>
            <person name="Su P."/>
            <person name="Kiefer A.F."/>
            <person name="Nichols A."/>
            <person name="Cepeda A.J."/>
            <person name="Yan W."/>
            <person name="Fan B."/>
            <person name="Jiang Y."/>
            <person name="Adhikari A."/>
            <person name="Zheng C.-J."/>
            <person name="Schuster L."/>
            <person name="Cowan T.M."/>
            <person name="Smanski M.J."/>
            <person name="Chevrette M.G."/>
            <person name="De Carvalho L.P.S."/>
            <person name="Shen B."/>
        </authorList>
    </citation>
    <scope>NUCLEOTIDE SEQUENCE [LARGE SCALE GENOMIC DNA]</scope>
    <source>
        <strain evidence="2 3">NPDC048946</strain>
    </source>
</reference>
<dbReference type="Proteomes" id="UP001551482">
    <property type="component" value="Unassembled WGS sequence"/>
</dbReference>